<dbReference type="EC" id="2.7.13.3" evidence="2"/>
<dbReference type="SMART" id="SM00388">
    <property type="entry name" value="HisKA"/>
    <property type="match status" value="1"/>
</dbReference>
<dbReference type="InterPro" id="IPR003607">
    <property type="entry name" value="HD/PDEase_dom"/>
</dbReference>
<evidence type="ECO:0000256" key="1">
    <source>
        <dbReference type="ARBA" id="ARBA00000085"/>
    </source>
</evidence>
<evidence type="ECO:0000259" key="4">
    <source>
        <dbReference type="PROSITE" id="PS51833"/>
    </source>
</evidence>
<dbReference type="Gene3D" id="3.30.565.10">
    <property type="entry name" value="Histidine kinase-like ATPase, C-terminal domain"/>
    <property type="match status" value="1"/>
</dbReference>
<protein>
    <recommendedName>
        <fullName evidence="2">histidine kinase</fullName>
        <ecNumber evidence="2">2.7.13.3</ecNumber>
    </recommendedName>
</protein>
<name>A0A9E9P230_9BURK</name>
<dbReference type="CDD" id="cd00075">
    <property type="entry name" value="HATPase"/>
    <property type="match status" value="1"/>
</dbReference>
<dbReference type="Gene3D" id="1.10.287.130">
    <property type="match status" value="1"/>
</dbReference>
<feature type="domain" description="HDOD" evidence="4">
    <location>
        <begin position="17"/>
        <end position="211"/>
    </location>
</feature>
<sequence>MSALKSEILNRLSTARLPSLPHVLLRLMAMCQKDNTTISDLAGLIEQDPAMTHKILQVASSPAYRHLGQQNKLEQSLITLGTHLVRMVVINESVFQNFNNLPAFQHQDLRFFWLHSLKTAIIARKAAWYMGLSNIDEAYLAGLMHDIGRLALLAVVPDLYQDLFTLPDTSGLCEKEYETLGIDHAEAGAALIRQWDFGTAFAESVAHHHSTLAPQALPDNLARLIHMSNRLAECAPDDPAIETIARHYQFPIPITIQIVAETHRDADESAAYLGLDISDLGTLQEGVVQQPPPFPVQQQINLELSSLIQASELGRFFLGHKTETDLQDAALKAASALFSLNSAVLLWQEGTPGQYKVIAINKTVEQLKGHPVAAVSPGWIAESFTHMLPAFIPGLDDLSLTPEKNMARLLGGTSWLLLPLAGNGECPGLIFASVSPTQLEALREDKYRLIYFGRQFISAWNHLLDVKKTIDNKVALAEEKHRRISQEMAHEVNTPLAVIRNYLFVLNKQVDEHSQEKKVISILNEEVVRLGKLINEMSDPAYSKKAQSGRTDIKALVQDVIALFHETRFIPDNLQIITHASSALPEKMLVRSPENLLRQVLVNLIKNAVEAMPGGGSIMITHKGLVEQENTTYYALSIRDTGPGIPETILKNGFQPTTITTITEGKDHQGLGLRTVYSLINQIEAQIDCQSGAGGTVFNLLIPAHTAEEVRP</sequence>
<dbReference type="PANTHER" id="PTHR33525">
    <property type="match status" value="1"/>
</dbReference>
<organism evidence="5 6">
    <name type="scientific">Oxalobacter vibrioformis</name>
    <dbReference type="NCBI Taxonomy" id="933080"/>
    <lineage>
        <taxon>Bacteria</taxon>
        <taxon>Pseudomonadati</taxon>
        <taxon>Pseudomonadota</taxon>
        <taxon>Betaproteobacteria</taxon>
        <taxon>Burkholderiales</taxon>
        <taxon>Oxalobacteraceae</taxon>
        <taxon>Oxalobacter</taxon>
    </lineage>
</organism>
<dbReference type="InterPro" id="IPR052340">
    <property type="entry name" value="RNase_Y/CdgJ"/>
</dbReference>
<dbReference type="RefSeq" id="WP_269308446.1">
    <property type="nucleotide sequence ID" value="NZ_CP098242.1"/>
</dbReference>
<dbReference type="EMBL" id="CP098242">
    <property type="protein sequence ID" value="WAW09449.1"/>
    <property type="molecule type" value="Genomic_DNA"/>
</dbReference>
<comment type="catalytic activity">
    <reaction evidence="1">
        <text>ATP + protein L-histidine = ADP + protein N-phospho-L-histidine.</text>
        <dbReference type="EC" id="2.7.13.3"/>
    </reaction>
</comment>
<dbReference type="KEGG" id="ovb:NB640_09370"/>
<dbReference type="PANTHER" id="PTHR33525:SF3">
    <property type="entry name" value="RIBONUCLEASE Y"/>
    <property type="match status" value="1"/>
</dbReference>
<evidence type="ECO:0000259" key="3">
    <source>
        <dbReference type="PROSITE" id="PS50109"/>
    </source>
</evidence>
<dbReference type="InterPro" id="IPR003661">
    <property type="entry name" value="HisK_dim/P_dom"/>
</dbReference>
<dbReference type="InterPro" id="IPR036097">
    <property type="entry name" value="HisK_dim/P_sf"/>
</dbReference>
<dbReference type="InterPro" id="IPR005467">
    <property type="entry name" value="His_kinase_dom"/>
</dbReference>
<evidence type="ECO:0000313" key="5">
    <source>
        <dbReference type="EMBL" id="WAW09449.1"/>
    </source>
</evidence>
<dbReference type="PROSITE" id="PS51833">
    <property type="entry name" value="HDOD"/>
    <property type="match status" value="1"/>
</dbReference>
<dbReference type="AlphaFoldDB" id="A0A9E9P230"/>
<dbReference type="Pfam" id="PF02518">
    <property type="entry name" value="HATPase_c"/>
    <property type="match status" value="1"/>
</dbReference>
<dbReference type="InterPro" id="IPR003594">
    <property type="entry name" value="HATPase_dom"/>
</dbReference>
<dbReference type="InterPro" id="IPR013976">
    <property type="entry name" value="HDOD"/>
</dbReference>
<dbReference type="Pfam" id="PF00512">
    <property type="entry name" value="HisKA"/>
    <property type="match status" value="1"/>
</dbReference>
<dbReference type="SUPFAM" id="SSF55874">
    <property type="entry name" value="ATPase domain of HSP90 chaperone/DNA topoisomerase II/histidine kinase"/>
    <property type="match status" value="1"/>
</dbReference>
<dbReference type="GO" id="GO:0000155">
    <property type="term" value="F:phosphorelay sensor kinase activity"/>
    <property type="evidence" value="ECO:0007669"/>
    <property type="project" value="InterPro"/>
</dbReference>
<dbReference type="Pfam" id="PF08668">
    <property type="entry name" value="HDOD"/>
    <property type="match status" value="1"/>
</dbReference>
<gene>
    <name evidence="5" type="ORF">NB640_09370</name>
</gene>
<reference evidence="5" key="1">
    <citation type="journal article" date="2022" name="Front. Microbiol.">
        <title>New perspectives on an old grouping: The genomic and phenotypic variability of Oxalobacter formigenes and the implications for calcium oxalate stone prevention.</title>
        <authorList>
            <person name="Chmiel J.A."/>
            <person name="Carr C."/>
            <person name="Stuivenberg G.A."/>
            <person name="Venema R."/>
            <person name="Chanyi R.M."/>
            <person name="Al K.F."/>
            <person name="Giguere D."/>
            <person name="Say H."/>
            <person name="Akouris P.P."/>
            <person name="Dominguez Romero S.A."/>
            <person name="Kwong A."/>
            <person name="Tai V."/>
            <person name="Koval S.F."/>
            <person name="Razvi H."/>
            <person name="Bjazevic J."/>
            <person name="Burton J.P."/>
        </authorList>
    </citation>
    <scope>NUCLEOTIDE SEQUENCE</scope>
    <source>
        <strain evidence="5">WoOx3</strain>
    </source>
</reference>
<dbReference type="SMART" id="SM00471">
    <property type="entry name" value="HDc"/>
    <property type="match status" value="1"/>
</dbReference>
<proteinExistence type="predicted"/>
<dbReference type="CDD" id="cd00077">
    <property type="entry name" value="HDc"/>
    <property type="match status" value="1"/>
</dbReference>
<feature type="domain" description="Histidine kinase" evidence="3">
    <location>
        <begin position="487"/>
        <end position="706"/>
    </location>
</feature>
<dbReference type="Proteomes" id="UP001156215">
    <property type="component" value="Chromosome"/>
</dbReference>
<dbReference type="SMART" id="SM00387">
    <property type="entry name" value="HATPase_c"/>
    <property type="match status" value="1"/>
</dbReference>
<accession>A0A9E9P230</accession>
<dbReference type="SUPFAM" id="SSF47384">
    <property type="entry name" value="Homodimeric domain of signal transducing histidine kinase"/>
    <property type="match status" value="1"/>
</dbReference>
<dbReference type="SUPFAM" id="SSF109604">
    <property type="entry name" value="HD-domain/PDEase-like"/>
    <property type="match status" value="1"/>
</dbReference>
<dbReference type="InterPro" id="IPR036890">
    <property type="entry name" value="HATPase_C_sf"/>
</dbReference>
<dbReference type="NCBIfam" id="TIGR00277">
    <property type="entry name" value="HDIG"/>
    <property type="match status" value="1"/>
</dbReference>
<evidence type="ECO:0000313" key="6">
    <source>
        <dbReference type="Proteomes" id="UP001156215"/>
    </source>
</evidence>
<keyword evidence="6" id="KW-1185">Reference proteome</keyword>
<evidence type="ECO:0000256" key="2">
    <source>
        <dbReference type="ARBA" id="ARBA00012438"/>
    </source>
</evidence>
<dbReference type="PROSITE" id="PS50109">
    <property type="entry name" value="HIS_KIN"/>
    <property type="match status" value="1"/>
</dbReference>
<dbReference type="InterPro" id="IPR006675">
    <property type="entry name" value="HDIG_dom"/>
</dbReference>
<dbReference type="Gene3D" id="1.10.3210.10">
    <property type="entry name" value="Hypothetical protein af1432"/>
    <property type="match status" value="1"/>
</dbReference>
<dbReference type="CDD" id="cd00082">
    <property type="entry name" value="HisKA"/>
    <property type="match status" value="1"/>
</dbReference>